<dbReference type="PANTHER" id="PTHR11915">
    <property type="entry name" value="SPECTRIN/FILAMIN RELATED CYTOSKELETAL PROTEIN"/>
    <property type="match status" value="1"/>
</dbReference>
<reference evidence="2 3" key="1">
    <citation type="submission" date="2013-11" db="EMBL/GenBank/DDBJ databases">
        <title>The Damaraland mole rat (Fukomys damarensis) genome and evolution of African mole rats.</title>
        <authorList>
            <person name="Gladyshev V.N."/>
            <person name="Fang X."/>
        </authorList>
    </citation>
    <scope>NUCLEOTIDE SEQUENCE [LARGE SCALE GENOMIC DNA]</scope>
    <source>
        <tissue evidence="2">Liver</tissue>
    </source>
</reference>
<evidence type="ECO:0000313" key="2">
    <source>
        <dbReference type="EMBL" id="KFO32965.1"/>
    </source>
</evidence>
<name>A0A091DRQ9_FUKDA</name>
<dbReference type="SUPFAM" id="SSF47576">
    <property type="entry name" value="Calponin-homology domain, CH-domain"/>
    <property type="match status" value="1"/>
</dbReference>
<dbReference type="Gene3D" id="1.10.418.10">
    <property type="entry name" value="Calponin-like domain"/>
    <property type="match status" value="1"/>
</dbReference>
<dbReference type="Proteomes" id="UP000028990">
    <property type="component" value="Unassembled WGS sequence"/>
</dbReference>
<dbReference type="EMBL" id="KN122106">
    <property type="protein sequence ID" value="KFO32965.1"/>
    <property type="molecule type" value="Genomic_DNA"/>
</dbReference>
<dbReference type="Gene3D" id="1.20.58.60">
    <property type="match status" value="2"/>
</dbReference>
<dbReference type="eggNOG" id="KOG0517">
    <property type="taxonomic scope" value="Eukaryota"/>
</dbReference>
<organism evidence="2 3">
    <name type="scientific">Fukomys damarensis</name>
    <name type="common">Damaraland mole rat</name>
    <name type="synonym">Cryptomys damarensis</name>
    <dbReference type="NCBI Taxonomy" id="885580"/>
    <lineage>
        <taxon>Eukaryota</taxon>
        <taxon>Metazoa</taxon>
        <taxon>Chordata</taxon>
        <taxon>Craniata</taxon>
        <taxon>Vertebrata</taxon>
        <taxon>Euteleostomi</taxon>
        <taxon>Mammalia</taxon>
        <taxon>Eutheria</taxon>
        <taxon>Euarchontoglires</taxon>
        <taxon>Glires</taxon>
        <taxon>Rodentia</taxon>
        <taxon>Hystricomorpha</taxon>
        <taxon>Bathyergidae</taxon>
        <taxon>Fukomys</taxon>
    </lineage>
</organism>
<dbReference type="SUPFAM" id="SSF46966">
    <property type="entry name" value="Spectrin repeat"/>
    <property type="match status" value="1"/>
</dbReference>
<accession>A0A091DRQ9</accession>
<protein>
    <submittedName>
        <fullName evidence="2">Spectrin beta chain, brain 4</fullName>
    </submittedName>
</protein>
<dbReference type="InterPro" id="IPR036872">
    <property type="entry name" value="CH_dom_sf"/>
</dbReference>
<dbReference type="AlphaFoldDB" id="A0A091DRQ9"/>
<proteinExistence type="predicted"/>
<sequence length="428" mass="47496">MDYSSLHPSQPLHNLTCAFHMAEQELGIAQLLAPEDVAALQPDGCSITTYHCNRGRQPRGDSPRLVLLQVQETEALQTQYRKWAADLLHWITEKNVDPQTQLQDVLLQLEALEPQRSEDIHGALQLTLQKVRVLESRIHYLQRAATKVAESGPLESQHLQEQAEVCLETSTLGNSVEEVGRLIHKHAVFLEVLTAQGEKDELDAQRDSINLAQTTRQQLLTSGHPQALAALDQELSSLQGAWQEHQVQLQQAMELQNLESEISSHEAMVQVVVGMGPKLVQTGHFAAHEPQGAGPEPMGGPQVTAAEGRERGLWEQLQLCQLEQEALLLDAWLNARLAIAESQEYGLDLQGVQVSLFRANLGQVTEQRELVFGDEQEATGTFLRAIAHKLHGFEQKAPELQGLMQEKTAQLEGELHGCNLSPVQPLQQ</sequence>
<evidence type="ECO:0000256" key="1">
    <source>
        <dbReference type="SAM" id="MobiDB-lite"/>
    </source>
</evidence>
<evidence type="ECO:0000313" key="3">
    <source>
        <dbReference type="Proteomes" id="UP000028990"/>
    </source>
</evidence>
<gene>
    <name evidence="2" type="ORF">H920_05581</name>
</gene>
<feature type="region of interest" description="Disordered" evidence="1">
    <location>
        <begin position="287"/>
        <end position="306"/>
    </location>
</feature>
<keyword evidence="3" id="KW-1185">Reference proteome</keyword>